<name>A0A564YY96_HYMDI</name>
<dbReference type="PANTHER" id="PTHR22652">
    <property type="entry name" value="NUCLEOPORIN NUP43"/>
    <property type="match status" value="1"/>
</dbReference>
<evidence type="ECO:0000313" key="6">
    <source>
        <dbReference type="Proteomes" id="UP000321570"/>
    </source>
</evidence>
<evidence type="ECO:0008006" key="7">
    <source>
        <dbReference type="Google" id="ProtNLM"/>
    </source>
</evidence>
<keyword evidence="2" id="KW-0853">WD repeat</keyword>
<sequence length="397" mass="43152">MVLNQEMQPITTEKYLPFQLSRARFASVFGSQIEPLVLTGSAQEETNSVCVWQYNRFNDYGSNVKSSEAVDVDIPTSLTDSSDEPRLVCSALHVGNVNQLKTHADSRLIFTGSSMGFVGVYSLNLPETEQDIFRLHEVGSWSRVPSNLADQLRRVDVPISDVAISSDAGQVFVANDIGELFVLDTKTLAVKQHLTVAGLGYDLSGINAIESLDASCLVSANQLGQLNIWDLRSPHTSAIPSKKIVPSGEPTPLLCLSQHPGQSHLLAVGGVASNYGSGDQSTATTTSYIWDLREERHPLSEIACRGGTVWEIGFHSHQPQYLFLATEEAGLMRIHSPASTANSSWSFQQISQKLTSACVTSNPTQYCSVNTFDLAGDFIVCGRDKCTLQTVKDSAFS</sequence>
<keyword evidence="4" id="KW-0539">Nucleus</keyword>
<dbReference type="InterPro" id="IPR036322">
    <property type="entry name" value="WD40_repeat_dom_sf"/>
</dbReference>
<dbReference type="PANTHER" id="PTHR22652:SF0">
    <property type="entry name" value="NUCLEOPORIN NUP43"/>
    <property type="match status" value="1"/>
</dbReference>
<dbReference type="AlphaFoldDB" id="A0A564YY96"/>
<organism evidence="5 6">
    <name type="scientific">Hymenolepis diminuta</name>
    <name type="common">Rat tapeworm</name>
    <dbReference type="NCBI Taxonomy" id="6216"/>
    <lineage>
        <taxon>Eukaryota</taxon>
        <taxon>Metazoa</taxon>
        <taxon>Spiralia</taxon>
        <taxon>Lophotrochozoa</taxon>
        <taxon>Platyhelminthes</taxon>
        <taxon>Cestoda</taxon>
        <taxon>Eucestoda</taxon>
        <taxon>Cyclophyllidea</taxon>
        <taxon>Hymenolepididae</taxon>
        <taxon>Hymenolepis</taxon>
    </lineage>
</organism>
<dbReference type="Proteomes" id="UP000321570">
    <property type="component" value="Unassembled WGS sequence"/>
</dbReference>
<dbReference type="SUPFAM" id="SSF50978">
    <property type="entry name" value="WD40 repeat-like"/>
    <property type="match status" value="1"/>
</dbReference>
<proteinExistence type="predicted"/>
<keyword evidence="3" id="KW-0677">Repeat</keyword>
<dbReference type="InterPro" id="IPR015943">
    <property type="entry name" value="WD40/YVTN_repeat-like_dom_sf"/>
</dbReference>
<dbReference type="Gene3D" id="2.130.10.10">
    <property type="entry name" value="YVTN repeat-like/Quinoprotein amine dehydrogenase"/>
    <property type="match status" value="1"/>
</dbReference>
<protein>
    <recommendedName>
        <fullName evidence="7">Nucleoporin Nup43</fullName>
    </recommendedName>
</protein>
<keyword evidence="6" id="KW-1185">Reference proteome</keyword>
<evidence type="ECO:0000256" key="2">
    <source>
        <dbReference type="ARBA" id="ARBA00022574"/>
    </source>
</evidence>
<reference evidence="5 6" key="1">
    <citation type="submission" date="2019-07" db="EMBL/GenBank/DDBJ databases">
        <authorList>
            <person name="Jastrzebski P J."/>
            <person name="Paukszto L."/>
            <person name="Jastrzebski P J."/>
        </authorList>
    </citation>
    <scope>NUCLEOTIDE SEQUENCE [LARGE SCALE GENOMIC DNA]</scope>
    <source>
        <strain evidence="5 6">WMS-il1</strain>
    </source>
</reference>
<evidence type="ECO:0000256" key="1">
    <source>
        <dbReference type="ARBA" id="ARBA00004123"/>
    </source>
</evidence>
<evidence type="ECO:0000256" key="4">
    <source>
        <dbReference type="ARBA" id="ARBA00023242"/>
    </source>
</evidence>
<comment type="subcellular location">
    <subcellularLocation>
        <location evidence="1">Nucleus</location>
    </subcellularLocation>
</comment>
<dbReference type="EMBL" id="CABIJS010000466">
    <property type="protein sequence ID" value="VUZ52126.1"/>
    <property type="molecule type" value="Genomic_DNA"/>
</dbReference>
<accession>A0A564YY96</accession>
<evidence type="ECO:0000256" key="3">
    <source>
        <dbReference type="ARBA" id="ARBA00022737"/>
    </source>
</evidence>
<evidence type="ECO:0000313" key="5">
    <source>
        <dbReference type="EMBL" id="VUZ52126.1"/>
    </source>
</evidence>
<dbReference type="GO" id="GO:0031080">
    <property type="term" value="C:nuclear pore outer ring"/>
    <property type="evidence" value="ECO:0007669"/>
    <property type="project" value="TreeGrafter"/>
</dbReference>
<gene>
    <name evidence="5" type="ORF">WMSIL1_LOCUS10734</name>
</gene>
<feature type="non-terminal residue" evidence="5">
    <location>
        <position position="397"/>
    </location>
</feature>